<evidence type="ECO:0000313" key="5">
    <source>
        <dbReference type="Proteomes" id="UP000008811"/>
    </source>
</evidence>
<dbReference type="eggNOG" id="COG3040">
    <property type="taxonomic scope" value="Bacteria"/>
</dbReference>
<gene>
    <name evidence="4" type="ordered locus">Cpar_1000</name>
</gene>
<dbReference type="AlphaFoldDB" id="B3QNA5"/>
<dbReference type="GO" id="GO:0006950">
    <property type="term" value="P:response to stress"/>
    <property type="evidence" value="ECO:0007669"/>
    <property type="project" value="UniProtKB-ARBA"/>
</dbReference>
<dbReference type="InterPro" id="IPR000566">
    <property type="entry name" value="Lipocln_cytosolic_FA-bd_dom"/>
</dbReference>
<dbReference type="InterPro" id="IPR002446">
    <property type="entry name" value="Lipocalin_bac"/>
</dbReference>
<dbReference type="InterPro" id="IPR022271">
    <property type="entry name" value="Lipocalin_ApoD"/>
</dbReference>
<feature type="domain" description="Lipocalin/cytosolic fatty-acid binding" evidence="3">
    <location>
        <begin position="21"/>
        <end position="160"/>
    </location>
</feature>
<dbReference type="PRINTS" id="PR01171">
    <property type="entry name" value="BCTLIPOCALIN"/>
</dbReference>
<evidence type="ECO:0000256" key="2">
    <source>
        <dbReference type="PIRNR" id="PIRNR036893"/>
    </source>
</evidence>
<dbReference type="RefSeq" id="WP_012502241.1">
    <property type="nucleotide sequence ID" value="NC_011027.1"/>
</dbReference>
<evidence type="ECO:0000256" key="1">
    <source>
        <dbReference type="ARBA" id="ARBA00006889"/>
    </source>
</evidence>
<dbReference type="Proteomes" id="UP000008811">
    <property type="component" value="Chromosome"/>
</dbReference>
<dbReference type="KEGG" id="cpc:Cpar_1000"/>
<accession>B3QNA5</accession>
<keyword evidence="5" id="KW-1185">Reference proteome</keyword>
<dbReference type="Gene3D" id="2.40.128.20">
    <property type="match status" value="1"/>
</dbReference>
<dbReference type="EMBL" id="CP001099">
    <property type="protein sequence ID" value="ACF11408.1"/>
    <property type="molecule type" value="Genomic_DNA"/>
</dbReference>
<comment type="similarity">
    <text evidence="1 2">Belongs to the calycin superfamily. Lipocalin family.</text>
</comment>
<organism evidence="4 5">
    <name type="scientific">Chlorobaculum parvum (strain DSM 263 / NCIMB 8327)</name>
    <name type="common">Chlorobium vibrioforme subsp. thiosulfatophilum</name>
    <dbReference type="NCBI Taxonomy" id="517417"/>
    <lineage>
        <taxon>Bacteria</taxon>
        <taxon>Pseudomonadati</taxon>
        <taxon>Chlorobiota</taxon>
        <taxon>Chlorobiia</taxon>
        <taxon>Chlorobiales</taxon>
        <taxon>Chlorobiaceae</taxon>
        <taxon>Chlorobaculum</taxon>
    </lineage>
</organism>
<proteinExistence type="inferred from homology"/>
<evidence type="ECO:0000313" key="4">
    <source>
        <dbReference type="EMBL" id="ACF11408.1"/>
    </source>
</evidence>
<dbReference type="PANTHER" id="PTHR10612">
    <property type="entry name" value="APOLIPOPROTEIN D"/>
    <property type="match status" value="1"/>
</dbReference>
<dbReference type="PIRSF" id="PIRSF036893">
    <property type="entry name" value="Lipocalin_ApoD"/>
    <property type="match status" value="1"/>
</dbReference>
<dbReference type="Pfam" id="PF08212">
    <property type="entry name" value="Lipocalin_2"/>
    <property type="match status" value="1"/>
</dbReference>
<protein>
    <submittedName>
        <fullName evidence="4">Lipocalin family protein</fullName>
    </submittedName>
</protein>
<name>B3QNA5_CHLP8</name>
<dbReference type="STRING" id="517417.Cpar_1000"/>
<dbReference type="CDD" id="cd19438">
    <property type="entry name" value="lipocalin_Blc-like"/>
    <property type="match status" value="1"/>
</dbReference>
<dbReference type="InterPro" id="IPR047202">
    <property type="entry name" value="Lipocalin_Blc-like_dom"/>
</dbReference>
<sequence>MFGNLLRKRLHRGGPATVPEVDVMKYCGTWYEIASIPSKQQRGCASTKAEYTLDAAKGMVLVRNSCKRNGREKSIRATAVPVDGSGNAKLIVTFFRWIKADYWVIGLADDYSWALVSNPSRTRCWVLSRTPYMDDATYAELLEQLRLKGIDTAQMVKTAQG</sequence>
<dbReference type="HOGENOM" id="CLU_068449_3_1_10"/>
<dbReference type="InterPro" id="IPR012674">
    <property type="entry name" value="Calycin"/>
</dbReference>
<evidence type="ECO:0000259" key="3">
    <source>
        <dbReference type="Pfam" id="PF08212"/>
    </source>
</evidence>
<dbReference type="PANTHER" id="PTHR10612:SF34">
    <property type="entry name" value="APOLIPOPROTEIN D"/>
    <property type="match status" value="1"/>
</dbReference>
<reference evidence="4" key="1">
    <citation type="submission" date="2008-06" db="EMBL/GenBank/DDBJ databases">
        <title>Complete sequence of Chlorobaculum parvum NCIB 8327.</title>
        <authorList>
            <consortium name="US DOE Joint Genome Institute"/>
            <person name="Lucas S."/>
            <person name="Copeland A."/>
            <person name="Lapidus A."/>
            <person name="Glavina del Rio T."/>
            <person name="Dalin E."/>
            <person name="Tice H."/>
            <person name="Bruce D."/>
            <person name="Goodwin L."/>
            <person name="Pitluck S."/>
            <person name="Schmutz J."/>
            <person name="Larimer F."/>
            <person name="Land M."/>
            <person name="Hauser L."/>
            <person name="Kyrpides N."/>
            <person name="Mikhailova N."/>
            <person name="Zhao F."/>
            <person name="Li T."/>
            <person name="Liu Z."/>
            <person name="Overmann J."/>
            <person name="Bryant D.A."/>
            <person name="Richardson P."/>
        </authorList>
    </citation>
    <scope>NUCLEOTIDE SEQUENCE [LARGE SCALE GENOMIC DNA]</scope>
    <source>
        <strain evidence="4">NCIB 8327</strain>
    </source>
</reference>
<dbReference type="SUPFAM" id="SSF50814">
    <property type="entry name" value="Lipocalins"/>
    <property type="match status" value="1"/>
</dbReference>